<evidence type="ECO:0000259" key="2">
    <source>
        <dbReference type="Pfam" id="PF03101"/>
    </source>
</evidence>
<protein>
    <recommendedName>
        <fullName evidence="2">FAR1 domain-containing protein</fullName>
    </recommendedName>
</protein>
<proteinExistence type="predicted"/>
<organism evidence="3 4">
    <name type="scientific">Ficus carica</name>
    <name type="common">Common fig</name>
    <dbReference type="NCBI Taxonomy" id="3494"/>
    <lineage>
        <taxon>Eukaryota</taxon>
        <taxon>Viridiplantae</taxon>
        <taxon>Streptophyta</taxon>
        <taxon>Embryophyta</taxon>
        <taxon>Tracheophyta</taxon>
        <taxon>Spermatophyta</taxon>
        <taxon>Magnoliopsida</taxon>
        <taxon>eudicotyledons</taxon>
        <taxon>Gunneridae</taxon>
        <taxon>Pentapetalae</taxon>
        <taxon>rosids</taxon>
        <taxon>fabids</taxon>
        <taxon>Rosales</taxon>
        <taxon>Moraceae</taxon>
        <taxon>Ficeae</taxon>
        <taxon>Ficus</taxon>
    </lineage>
</organism>
<dbReference type="Pfam" id="PF03101">
    <property type="entry name" value="FAR1"/>
    <property type="match status" value="1"/>
</dbReference>
<evidence type="ECO:0000313" key="4">
    <source>
        <dbReference type="Proteomes" id="UP001187192"/>
    </source>
</evidence>
<dbReference type="InterPro" id="IPR004330">
    <property type="entry name" value="FAR1_DNA_bnd_dom"/>
</dbReference>
<dbReference type="PANTHER" id="PTHR47718">
    <property type="entry name" value="OS01G0519700 PROTEIN"/>
    <property type="match status" value="1"/>
</dbReference>
<feature type="domain" description="FAR1" evidence="2">
    <location>
        <begin position="61"/>
        <end position="148"/>
    </location>
</feature>
<gene>
    <name evidence="3" type="ORF">TIFTF001_022339</name>
</gene>
<dbReference type="EMBL" id="BTGU01000045">
    <property type="protein sequence ID" value="GMN53194.1"/>
    <property type="molecule type" value="Genomic_DNA"/>
</dbReference>
<feature type="compositionally biased region" description="Basic and acidic residues" evidence="1">
    <location>
        <begin position="11"/>
        <end position="22"/>
    </location>
</feature>
<accession>A0AA88AIG6</accession>
<name>A0AA88AIG6_FICCA</name>
<reference evidence="3" key="1">
    <citation type="submission" date="2023-07" db="EMBL/GenBank/DDBJ databases">
        <title>draft genome sequence of fig (Ficus carica).</title>
        <authorList>
            <person name="Takahashi T."/>
            <person name="Nishimura K."/>
        </authorList>
    </citation>
    <scope>NUCLEOTIDE SEQUENCE</scope>
</reference>
<evidence type="ECO:0000313" key="3">
    <source>
        <dbReference type="EMBL" id="GMN53194.1"/>
    </source>
</evidence>
<dbReference type="AlphaFoldDB" id="A0AA88AIG6"/>
<comment type="caution">
    <text evidence="3">The sequence shown here is derived from an EMBL/GenBank/DDBJ whole genome shotgun (WGS) entry which is preliminary data.</text>
</comment>
<keyword evidence="4" id="KW-1185">Reference proteome</keyword>
<feature type="region of interest" description="Disordered" evidence="1">
    <location>
        <begin position="1"/>
        <end position="22"/>
    </location>
</feature>
<dbReference type="Proteomes" id="UP001187192">
    <property type="component" value="Unassembled WGS sequence"/>
</dbReference>
<sequence length="316" mass="36250">MELDGPITTEDTPRYEIIPEHGDDLGASVNAERFQGQGEHKASPGIPEDGMLFASEDEAYRFYKNYAKDKGFTVRKGKTVKAPKTKQLKRRQFVCSREGQKNLRSGKKTKLEKKSTRSNCNAKLVIVALKDGQWKTTKAILEHNHDLDQCQTRVRNKSEAFPTDDTGEARMEEDTARVDEVITPDAMDFENSTYASNHRTEDKQLGKEFDQKPGFKCHLEECFFSSTSRLDFEQQLKFLLETYKLEEHPWFNTESTLYKSWEKWSDSSCEDTFTAGIQSMLDGRKIACKKFCRAQNDESPEVQKRDRGTCGDVVHP</sequence>
<evidence type="ECO:0000256" key="1">
    <source>
        <dbReference type="SAM" id="MobiDB-lite"/>
    </source>
</evidence>